<sequence>MRMEQVEGTGALLGAVLVEGTAGALCRTSSLTISVPLIKPTSAATFGKSAAMMFDHAFVANPIPKVFTVRRYVMMTETSLLSFPAALGNCYSQKVDMISHQAFRRKGREAQEELQRYTAQVIHTSLCVHPVFHINPCTSWHSLHAAIHFVSSDNTSAPLHIHKLCHYGAHRW</sequence>
<dbReference type="Proteomes" id="UP001482620">
    <property type="component" value="Unassembled WGS sequence"/>
</dbReference>
<proteinExistence type="predicted"/>
<gene>
    <name evidence="1" type="ORF">ILYODFUR_002877</name>
</gene>
<protein>
    <submittedName>
        <fullName evidence="1">Uncharacterized protein</fullName>
    </submittedName>
</protein>
<evidence type="ECO:0000313" key="1">
    <source>
        <dbReference type="EMBL" id="MEQ2220195.1"/>
    </source>
</evidence>
<reference evidence="1 2" key="1">
    <citation type="submission" date="2021-06" db="EMBL/GenBank/DDBJ databases">
        <authorList>
            <person name="Palmer J.M."/>
        </authorList>
    </citation>
    <scope>NUCLEOTIDE SEQUENCE [LARGE SCALE GENOMIC DNA]</scope>
    <source>
        <strain evidence="2">if_2019</strain>
        <tissue evidence="1">Muscle</tissue>
    </source>
</reference>
<name>A0ABV0SI06_9TELE</name>
<keyword evidence="2" id="KW-1185">Reference proteome</keyword>
<accession>A0ABV0SI06</accession>
<evidence type="ECO:0000313" key="2">
    <source>
        <dbReference type="Proteomes" id="UP001482620"/>
    </source>
</evidence>
<dbReference type="EMBL" id="JAHRIQ010000142">
    <property type="protein sequence ID" value="MEQ2220195.1"/>
    <property type="molecule type" value="Genomic_DNA"/>
</dbReference>
<comment type="caution">
    <text evidence="1">The sequence shown here is derived from an EMBL/GenBank/DDBJ whole genome shotgun (WGS) entry which is preliminary data.</text>
</comment>
<organism evidence="1 2">
    <name type="scientific">Ilyodon furcidens</name>
    <name type="common">goldbreast splitfin</name>
    <dbReference type="NCBI Taxonomy" id="33524"/>
    <lineage>
        <taxon>Eukaryota</taxon>
        <taxon>Metazoa</taxon>
        <taxon>Chordata</taxon>
        <taxon>Craniata</taxon>
        <taxon>Vertebrata</taxon>
        <taxon>Euteleostomi</taxon>
        <taxon>Actinopterygii</taxon>
        <taxon>Neopterygii</taxon>
        <taxon>Teleostei</taxon>
        <taxon>Neoteleostei</taxon>
        <taxon>Acanthomorphata</taxon>
        <taxon>Ovalentaria</taxon>
        <taxon>Atherinomorphae</taxon>
        <taxon>Cyprinodontiformes</taxon>
        <taxon>Goodeidae</taxon>
        <taxon>Ilyodon</taxon>
    </lineage>
</organism>